<dbReference type="EMBL" id="JXMS01000017">
    <property type="protein sequence ID" value="OBQ50164.1"/>
    <property type="molecule type" value="Genomic_DNA"/>
</dbReference>
<dbReference type="RefSeq" id="WP_066855514.1">
    <property type="nucleotide sequence ID" value="NZ_JXMS01000017.1"/>
</dbReference>
<reference evidence="3 4" key="1">
    <citation type="submission" date="2015-01" db="EMBL/GenBank/DDBJ databases">
        <title>Desulfovibrio sp. JC271 draft genome sequence.</title>
        <authorList>
            <person name="Shivani Y."/>
            <person name="Subhash Y."/>
            <person name="Sasikala C."/>
            <person name="Ramana C.V."/>
        </authorList>
    </citation>
    <scope>NUCLEOTIDE SEQUENCE [LARGE SCALE GENOMIC DNA]</scope>
    <source>
        <strain evidence="3 4">JC271</strain>
    </source>
</reference>
<organism evidence="3 4">
    <name type="scientific">Halodesulfovibrio spirochaetisodalis</name>
    <dbReference type="NCBI Taxonomy" id="1560234"/>
    <lineage>
        <taxon>Bacteria</taxon>
        <taxon>Pseudomonadati</taxon>
        <taxon>Thermodesulfobacteriota</taxon>
        <taxon>Desulfovibrionia</taxon>
        <taxon>Desulfovibrionales</taxon>
        <taxon>Desulfovibrionaceae</taxon>
        <taxon>Halodesulfovibrio</taxon>
    </lineage>
</organism>
<accession>A0A1B7XBM2</accession>
<keyword evidence="4" id="KW-1185">Reference proteome</keyword>
<evidence type="ECO:0008006" key="5">
    <source>
        <dbReference type="Google" id="ProtNLM"/>
    </source>
</evidence>
<dbReference type="AlphaFoldDB" id="A0A1B7XBM2"/>
<protein>
    <recommendedName>
        <fullName evidence="5">DUF2802 domain-containing protein</fullName>
    </recommendedName>
</protein>
<dbReference type="Proteomes" id="UP000091979">
    <property type="component" value="Unassembled WGS sequence"/>
</dbReference>
<comment type="caution">
    <text evidence="3">The sequence shown here is derived from an EMBL/GenBank/DDBJ whole genome shotgun (WGS) entry which is preliminary data.</text>
</comment>
<proteinExistence type="predicted"/>
<name>A0A1B7XBM2_9BACT</name>
<evidence type="ECO:0000256" key="2">
    <source>
        <dbReference type="SAM" id="Phobius"/>
    </source>
</evidence>
<dbReference type="PATRIC" id="fig|1560234.3.peg.921"/>
<sequence>MTFSQLILIFLSASEVLLLGLLVVFYLRLRKSEALLTSMQSGQEALVAKMHFNAELEQEIVESFTQRQRELQELETQLEARADELRTLLEQAEAISRSPQFLRELILTGRKKGQTIPQLAKATNLSIDEVELILMKAE</sequence>
<dbReference type="OrthoDB" id="5471239at2"/>
<feature type="coiled-coil region" evidence="1">
    <location>
        <begin position="53"/>
        <end position="95"/>
    </location>
</feature>
<evidence type="ECO:0000313" key="3">
    <source>
        <dbReference type="EMBL" id="OBQ50164.1"/>
    </source>
</evidence>
<gene>
    <name evidence="3" type="ORF">SP90_10365</name>
</gene>
<keyword evidence="1" id="KW-0175">Coiled coil</keyword>
<evidence type="ECO:0000313" key="4">
    <source>
        <dbReference type="Proteomes" id="UP000091979"/>
    </source>
</evidence>
<keyword evidence="2" id="KW-0812">Transmembrane</keyword>
<dbReference type="STRING" id="1560234.SP90_10365"/>
<evidence type="ECO:0000256" key="1">
    <source>
        <dbReference type="SAM" id="Coils"/>
    </source>
</evidence>
<feature type="transmembrane region" description="Helical" evidence="2">
    <location>
        <begin position="6"/>
        <end position="29"/>
    </location>
</feature>
<keyword evidence="2" id="KW-0472">Membrane</keyword>
<keyword evidence="2" id="KW-1133">Transmembrane helix</keyword>